<feature type="signal peptide" evidence="2">
    <location>
        <begin position="1"/>
        <end position="31"/>
    </location>
</feature>
<dbReference type="InterPro" id="IPR006311">
    <property type="entry name" value="TAT_signal"/>
</dbReference>
<reference evidence="3 4" key="1">
    <citation type="submission" date="2018-12" db="EMBL/GenBank/DDBJ databases">
        <title>bacterium Hansschlegelia zhihuaiae S113.</title>
        <authorList>
            <person name="He J."/>
        </authorList>
    </citation>
    <scope>NUCLEOTIDE SEQUENCE [LARGE SCALE GENOMIC DNA]</scope>
    <source>
        <strain evidence="3 4">S 113</strain>
    </source>
</reference>
<sequence length="328" mass="33519">MTVTRREALALACGALAAAAVLTPAAAVAQAFDKPVRIIVPYAPGGTSDTLARIIGPLLQEKIGQPVVVENKPGAAGNIGADAVAKANKDGSTYLLTDVGTVASAPGLFSELTYKPLEDLAPVTMVMFSPYVLAVNPALEVKDVAGLIEYAKANPGKLAIANSGIGGVNHITAVSMAKELGIQWKTVPYKGGAAATQAVVSGESKVIINGATATLPFVTSGQLRGLAITGTERVSAAPDLPTFTEAKLPSADAGSWQGLLGTAGSPPERIQAVNAAVNEILKRPEVVDRIKQQGGRVVGGAADDLKTWLATNTERWGKIIADAGIKGQ</sequence>
<comment type="similarity">
    <text evidence="1">Belongs to the UPF0065 (bug) family.</text>
</comment>
<dbReference type="InterPro" id="IPR042100">
    <property type="entry name" value="Bug_dom1"/>
</dbReference>
<proteinExistence type="inferred from homology"/>
<dbReference type="AlphaFoldDB" id="A0A4Q0ML03"/>
<dbReference type="PANTHER" id="PTHR42928">
    <property type="entry name" value="TRICARBOXYLATE-BINDING PROTEIN"/>
    <property type="match status" value="1"/>
</dbReference>
<dbReference type="Pfam" id="PF03401">
    <property type="entry name" value="TctC"/>
    <property type="match status" value="1"/>
</dbReference>
<dbReference type="PROSITE" id="PS51318">
    <property type="entry name" value="TAT"/>
    <property type="match status" value="1"/>
</dbReference>
<organism evidence="3 4">
    <name type="scientific">Hansschlegelia zhihuaiae</name>
    <dbReference type="NCBI Taxonomy" id="405005"/>
    <lineage>
        <taxon>Bacteria</taxon>
        <taxon>Pseudomonadati</taxon>
        <taxon>Pseudomonadota</taxon>
        <taxon>Alphaproteobacteria</taxon>
        <taxon>Hyphomicrobiales</taxon>
        <taxon>Methylopilaceae</taxon>
        <taxon>Hansschlegelia</taxon>
    </lineage>
</organism>
<evidence type="ECO:0000256" key="2">
    <source>
        <dbReference type="SAM" id="SignalP"/>
    </source>
</evidence>
<dbReference type="Gene3D" id="3.40.190.150">
    <property type="entry name" value="Bordetella uptake gene, domain 1"/>
    <property type="match status" value="1"/>
</dbReference>
<evidence type="ECO:0000313" key="4">
    <source>
        <dbReference type="Proteomes" id="UP000289708"/>
    </source>
</evidence>
<protein>
    <submittedName>
        <fullName evidence="3">Tripartite tricarboxylate transporter substrate binding protein</fullName>
    </submittedName>
</protein>
<dbReference type="PANTHER" id="PTHR42928:SF5">
    <property type="entry name" value="BLR1237 PROTEIN"/>
    <property type="match status" value="1"/>
</dbReference>
<gene>
    <name evidence="3" type="ORF">EK403_07225</name>
</gene>
<dbReference type="Proteomes" id="UP000289708">
    <property type="component" value="Unassembled WGS sequence"/>
</dbReference>
<feature type="chain" id="PRO_5020569516" evidence="2">
    <location>
        <begin position="32"/>
        <end position="328"/>
    </location>
</feature>
<dbReference type="OrthoDB" id="7374750at2"/>
<evidence type="ECO:0000256" key="1">
    <source>
        <dbReference type="ARBA" id="ARBA00006987"/>
    </source>
</evidence>
<dbReference type="PIRSF" id="PIRSF017082">
    <property type="entry name" value="YflP"/>
    <property type="match status" value="1"/>
</dbReference>
<comment type="caution">
    <text evidence="3">The sequence shown here is derived from an EMBL/GenBank/DDBJ whole genome shotgun (WGS) entry which is preliminary data.</text>
</comment>
<name>A0A4Q0ML03_9HYPH</name>
<dbReference type="RefSeq" id="WP_128776829.1">
    <property type="nucleotide sequence ID" value="NZ_RYFI01000005.1"/>
</dbReference>
<dbReference type="EMBL" id="RYFI01000005">
    <property type="protein sequence ID" value="RXF74153.1"/>
    <property type="molecule type" value="Genomic_DNA"/>
</dbReference>
<accession>A0A4Q0ML03</accession>
<keyword evidence="2" id="KW-0732">Signal</keyword>
<keyword evidence="4" id="KW-1185">Reference proteome</keyword>
<dbReference type="CDD" id="cd07012">
    <property type="entry name" value="PBP2_Bug_TTT"/>
    <property type="match status" value="1"/>
</dbReference>
<evidence type="ECO:0000313" key="3">
    <source>
        <dbReference type="EMBL" id="RXF74153.1"/>
    </source>
</evidence>
<dbReference type="Gene3D" id="3.40.190.10">
    <property type="entry name" value="Periplasmic binding protein-like II"/>
    <property type="match status" value="1"/>
</dbReference>
<dbReference type="SUPFAM" id="SSF53850">
    <property type="entry name" value="Periplasmic binding protein-like II"/>
    <property type="match status" value="1"/>
</dbReference>
<dbReference type="InterPro" id="IPR005064">
    <property type="entry name" value="BUG"/>
</dbReference>